<evidence type="ECO:0000313" key="8">
    <source>
        <dbReference type="Proteomes" id="UP000275267"/>
    </source>
</evidence>
<dbReference type="GO" id="GO:0006368">
    <property type="term" value="P:transcription elongation by RNA polymerase II"/>
    <property type="evidence" value="ECO:0007669"/>
    <property type="project" value="TreeGrafter"/>
</dbReference>
<protein>
    <recommendedName>
        <fullName evidence="5">Transcription elongation factor 1 homolog</fullName>
    </recommendedName>
</protein>
<keyword evidence="5" id="KW-0804">Transcription</keyword>
<evidence type="ECO:0000256" key="5">
    <source>
        <dbReference type="RuleBase" id="RU364033"/>
    </source>
</evidence>
<dbReference type="GO" id="GO:0000993">
    <property type="term" value="F:RNA polymerase II complex binding"/>
    <property type="evidence" value="ECO:0007669"/>
    <property type="project" value="TreeGrafter"/>
</dbReference>
<keyword evidence="8" id="KW-1185">Reference proteome</keyword>
<dbReference type="Proteomes" id="UP000275267">
    <property type="component" value="Unassembled WGS sequence"/>
</dbReference>
<evidence type="ECO:0000256" key="6">
    <source>
        <dbReference type="SAM" id="MobiDB-lite"/>
    </source>
</evidence>
<dbReference type="Pfam" id="PF05129">
    <property type="entry name" value="Zn_ribbon_Elf1"/>
    <property type="match status" value="1"/>
</dbReference>
<keyword evidence="5" id="KW-0479">Metal-binding</keyword>
<evidence type="ECO:0000256" key="3">
    <source>
        <dbReference type="ARBA" id="ARBA00022833"/>
    </source>
</evidence>
<dbReference type="OrthoDB" id="637156at2759"/>
<comment type="similarity">
    <text evidence="2 5">Belongs to the ELOF1 family.</text>
</comment>
<evidence type="ECO:0000256" key="4">
    <source>
        <dbReference type="ARBA" id="ARBA00023242"/>
    </source>
</evidence>
<comment type="caution">
    <text evidence="7">The sequence shown here is derived from an EMBL/GenBank/DDBJ whole genome shotgun (WGS) entry which is preliminary data.</text>
</comment>
<comment type="function">
    <text evidence="5">Transcription elongation factor implicated in the maintenance of proper chromatin structure in actively transcribed regions.</text>
</comment>
<dbReference type="EMBL" id="PQIB02000006">
    <property type="protein sequence ID" value="RLN12380.1"/>
    <property type="molecule type" value="Genomic_DNA"/>
</dbReference>
<evidence type="ECO:0000313" key="7">
    <source>
        <dbReference type="EMBL" id="RLN12380.1"/>
    </source>
</evidence>
<feature type="non-terminal residue" evidence="7">
    <location>
        <position position="1"/>
    </location>
</feature>
<comment type="subcellular location">
    <subcellularLocation>
        <location evidence="1 5">Nucleus</location>
    </subcellularLocation>
</comment>
<keyword evidence="3 5" id="KW-0862">Zinc</keyword>
<sequence>RGSRGAPSRWRKLDTEFTCPFCGHLDAVECRIDRKDRGVVSRLPGVESYGSSADALTEPVDIYSDSASDEVQPYLEKESRNKLGIKT</sequence>
<feature type="region of interest" description="Disordered" evidence="6">
    <location>
        <begin position="67"/>
        <end position="87"/>
    </location>
</feature>
<keyword evidence="5" id="KW-0863">Zinc-finger</keyword>
<gene>
    <name evidence="7" type="ORF">C2845_PM09G03760</name>
</gene>
<dbReference type="InterPro" id="IPR007808">
    <property type="entry name" value="Elf1"/>
</dbReference>
<dbReference type="SUPFAM" id="SSF57783">
    <property type="entry name" value="Zinc beta-ribbon"/>
    <property type="match status" value="1"/>
</dbReference>
<evidence type="ECO:0000256" key="1">
    <source>
        <dbReference type="ARBA" id="ARBA00004123"/>
    </source>
</evidence>
<accession>A0A3L6S095</accession>
<dbReference type="Gene3D" id="2.20.25.190">
    <property type="match status" value="1"/>
</dbReference>
<keyword evidence="5" id="KW-0805">Transcription regulation</keyword>
<dbReference type="InterPro" id="IPR038567">
    <property type="entry name" value="T_Elf1_sf"/>
</dbReference>
<dbReference type="PANTHER" id="PTHR20934:SF21">
    <property type="entry name" value="TRANSCRIPTION ELONGATION FACTOR 1 HOMOLOG"/>
    <property type="match status" value="1"/>
</dbReference>
<reference evidence="8" key="1">
    <citation type="journal article" date="2019" name="Nat. Commun.">
        <title>The genome of broomcorn millet.</title>
        <authorList>
            <person name="Zou C."/>
            <person name="Miki D."/>
            <person name="Li D."/>
            <person name="Tang Q."/>
            <person name="Xiao L."/>
            <person name="Rajput S."/>
            <person name="Deng P."/>
            <person name="Jia W."/>
            <person name="Huang R."/>
            <person name="Zhang M."/>
            <person name="Sun Y."/>
            <person name="Hu J."/>
            <person name="Fu X."/>
            <person name="Schnable P.S."/>
            <person name="Li F."/>
            <person name="Zhang H."/>
            <person name="Feng B."/>
            <person name="Zhu X."/>
            <person name="Liu R."/>
            <person name="Schnable J.C."/>
            <person name="Zhu J.-K."/>
            <person name="Zhang H."/>
        </authorList>
    </citation>
    <scope>NUCLEOTIDE SEQUENCE [LARGE SCALE GENOMIC DNA]</scope>
</reference>
<dbReference type="AlphaFoldDB" id="A0A3L6S095"/>
<dbReference type="GO" id="GO:0008270">
    <property type="term" value="F:zinc ion binding"/>
    <property type="evidence" value="ECO:0007669"/>
    <property type="project" value="UniProtKB-KW"/>
</dbReference>
<proteinExistence type="inferred from homology"/>
<evidence type="ECO:0000256" key="2">
    <source>
        <dbReference type="ARBA" id="ARBA00009730"/>
    </source>
</evidence>
<keyword evidence="4 5" id="KW-0539">Nucleus</keyword>
<dbReference type="PANTHER" id="PTHR20934">
    <property type="entry name" value="TRANSCRIPTION ELONGATION FACTOR 1 HOMOLOG"/>
    <property type="match status" value="1"/>
</dbReference>
<name>A0A3L6S095_PANMI</name>
<dbReference type="STRING" id="4540.A0A3L6S095"/>
<organism evidence="7 8">
    <name type="scientific">Panicum miliaceum</name>
    <name type="common">Proso millet</name>
    <name type="synonym">Broomcorn millet</name>
    <dbReference type="NCBI Taxonomy" id="4540"/>
    <lineage>
        <taxon>Eukaryota</taxon>
        <taxon>Viridiplantae</taxon>
        <taxon>Streptophyta</taxon>
        <taxon>Embryophyta</taxon>
        <taxon>Tracheophyta</taxon>
        <taxon>Spermatophyta</taxon>
        <taxon>Magnoliopsida</taxon>
        <taxon>Liliopsida</taxon>
        <taxon>Poales</taxon>
        <taxon>Poaceae</taxon>
        <taxon>PACMAD clade</taxon>
        <taxon>Panicoideae</taxon>
        <taxon>Panicodae</taxon>
        <taxon>Paniceae</taxon>
        <taxon>Panicinae</taxon>
        <taxon>Panicum</taxon>
        <taxon>Panicum sect. Panicum</taxon>
    </lineage>
</organism>
<dbReference type="GO" id="GO:0008023">
    <property type="term" value="C:transcription elongation factor complex"/>
    <property type="evidence" value="ECO:0007669"/>
    <property type="project" value="TreeGrafter"/>
</dbReference>